<evidence type="ECO:0000313" key="3">
    <source>
        <dbReference type="Proteomes" id="UP000335636"/>
    </source>
</evidence>
<dbReference type="Proteomes" id="UP000335636">
    <property type="component" value="Unassembled WGS sequence"/>
</dbReference>
<protein>
    <recommendedName>
        <fullName evidence="4">Surfeit locus protein 2</fullName>
    </recommendedName>
</protein>
<evidence type="ECO:0000313" key="2">
    <source>
        <dbReference type="EMBL" id="VTJ54381.1"/>
    </source>
</evidence>
<proteinExistence type="predicted"/>
<keyword evidence="3" id="KW-1185">Reference proteome</keyword>
<dbReference type="AlphaFoldDB" id="A0A5E4ACR2"/>
<dbReference type="InterPro" id="IPR008833">
    <property type="entry name" value="Surf2"/>
</dbReference>
<reference evidence="2" key="1">
    <citation type="submission" date="2019-04" db="EMBL/GenBank/DDBJ databases">
        <authorList>
            <person name="Alioto T."/>
            <person name="Alioto T."/>
        </authorList>
    </citation>
    <scope>NUCLEOTIDE SEQUENCE [LARGE SCALE GENOMIC DNA]</scope>
</reference>
<accession>A0A5E4ACR2</accession>
<gene>
    <name evidence="2" type="ORF">MONAX_5E018011</name>
</gene>
<dbReference type="Pfam" id="PF05477">
    <property type="entry name" value="SURF2"/>
    <property type="match status" value="2"/>
</dbReference>
<dbReference type="PANTHER" id="PTHR34348:SF1">
    <property type="entry name" value="SURFEIT LOCUS PROTEIN 2"/>
    <property type="match status" value="1"/>
</dbReference>
<sequence length="273" mass="31030">MGEPSADVRAFLLQHPSLRLLPGADRVRCALTGHELPCRLPELQVYTRGKKYQRLARAPADFDYAEFEPHVVPSSKHPHQLFCKLTLRHINKSPAHVLRHTQGQRYQRALRRYEDCQKQGVEYVPACLLHKKRRVESQVDQNQPPGLREAFWEPLSSDESGALSDDSMTDLYPQGGAPFAVGSAKCLSIPAELFTRKDPGGPEDLDGADAFLTDQENEELKSPRIKGTGDRREAKVDLKRVHKRRKKHLHSLTKKLKNHHHKRKSFGSFKQSG</sequence>
<dbReference type="PANTHER" id="PTHR34348">
    <property type="entry name" value="SURFEIT LOCUS PROTEIN 2"/>
    <property type="match status" value="1"/>
</dbReference>
<evidence type="ECO:0000256" key="1">
    <source>
        <dbReference type="SAM" id="MobiDB-lite"/>
    </source>
</evidence>
<feature type="region of interest" description="Disordered" evidence="1">
    <location>
        <begin position="195"/>
        <end position="273"/>
    </location>
</feature>
<feature type="compositionally biased region" description="Basic residues" evidence="1">
    <location>
        <begin position="240"/>
        <end position="265"/>
    </location>
</feature>
<feature type="region of interest" description="Disordered" evidence="1">
    <location>
        <begin position="135"/>
        <end position="169"/>
    </location>
</feature>
<organism evidence="2 3">
    <name type="scientific">Marmota monax</name>
    <name type="common">Woodchuck</name>
    <dbReference type="NCBI Taxonomy" id="9995"/>
    <lineage>
        <taxon>Eukaryota</taxon>
        <taxon>Metazoa</taxon>
        <taxon>Chordata</taxon>
        <taxon>Craniata</taxon>
        <taxon>Vertebrata</taxon>
        <taxon>Euteleostomi</taxon>
        <taxon>Mammalia</taxon>
        <taxon>Eutheria</taxon>
        <taxon>Euarchontoglires</taxon>
        <taxon>Glires</taxon>
        <taxon>Rodentia</taxon>
        <taxon>Sciuromorpha</taxon>
        <taxon>Sciuridae</taxon>
        <taxon>Xerinae</taxon>
        <taxon>Marmotini</taxon>
        <taxon>Marmota</taxon>
    </lineage>
</organism>
<dbReference type="EMBL" id="CABDUW010000036">
    <property type="protein sequence ID" value="VTJ54381.1"/>
    <property type="molecule type" value="Genomic_DNA"/>
</dbReference>
<comment type="caution">
    <text evidence="2">The sequence shown here is derived from an EMBL/GenBank/DDBJ whole genome shotgun (WGS) entry which is preliminary data.</text>
</comment>
<name>A0A5E4ACR2_MARMO</name>
<feature type="compositionally biased region" description="Basic and acidic residues" evidence="1">
    <location>
        <begin position="218"/>
        <end position="239"/>
    </location>
</feature>
<evidence type="ECO:0008006" key="4">
    <source>
        <dbReference type="Google" id="ProtNLM"/>
    </source>
</evidence>